<comment type="caution">
    <text evidence="2">The sequence shown here is derived from an EMBL/GenBank/DDBJ whole genome shotgun (WGS) entry which is preliminary data.</text>
</comment>
<dbReference type="EMBL" id="CAMAPE010000004">
    <property type="protein sequence ID" value="CAH9058297.1"/>
    <property type="molecule type" value="Genomic_DNA"/>
</dbReference>
<name>A0A9P0YI92_CUSEU</name>
<accession>A0A9P0YI92</accession>
<dbReference type="AlphaFoldDB" id="A0A9P0YI92"/>
<gene>
    <name evidence="2" type="ORF">CEURO_LOCUS1229</name>
</gene>
<reference evidence="2" key="1">
    <citation type="submission" date="2022-07" db="EMBL/GenBank/DDBJ databases">
        <authorList>
            <person name="Macas J."/>
            <person name="Novak P."/>
            <person name="Neumann P."/>
        </authorList>
    </citation>
    <scope>NUCLEOTIDE SEQUENCE</scope>
</reference>
<proteinExistence type="predicted"/>
<evidence type="ECO:0000313" key="2">
    <source>
        <dbReference type="EMBL" id="CAH9058297.1"/>
    </source>
</evidence>
<evidence type="ECO:0000256" key="1">
    <source>
        <dbReference type="SAM" id="MobiDB-lite"/>
    </source>
</evidence>
<organism evidence="2 3">
    <name type="scientific">Cuscuta europaea</name>
    <name type="common">European dodder</name>
    <dbReference type="NCBI Taxonomy" id="41803"/>
    <lineage>
        <taxon>Eukaryota</taxon>
        <taxon>Viridiplantae</taxon>
        <taxon>Streptophyta</taxon>
        <taxon>Embryophyta</taxon>
        <taxon>Tracheophyta</taxon>
        <taxon>Spermatophyta</taxon>
        <taxon>Magnoliopsida</taxon>
        <taxon>eudicotyledons</taxon>
        <taxon>Gunneridae</taxon>
        <taxon>Pentapetalae</taxon>
        <taxon>asterids</taxon>
        <taxon>lamiids</taxon>
        <taxon>Solanales</taxon>
        <taxon>Convolvulaceae</taxon>
        <taxon>Cuscuteae</taxon>
        <taxon>Cuscuta</taxon>
        <taxon>Cuscuta subgen. Cuscuta</taxon>
    </lineage>
</organism>
<keyword evidence="3" id="KW-1185">Reference proteome</keyword>
<feature type="region of interest" description="Disordered" evidence="1">
    <location>
        <begin position="130"/>
        <end position="150"/>
    </location>
</feature>
<evidence type="ECO:0000313" key="3">
    <source>
        <dbReference type="Proteomes" id="UP001152484"/>
    </source>
</evidence>
<sequence length="150" mass="16559">MNHRHTIFFLHHLRRLKQLYHPPIADRSLKSPPLIGTHTTSVPPKSNTTGATHILVTIKARTINPSIGKSGLTTLADANPRSPLKPLKVTDISLENKQIHALLRPWVSSTLYCRLTRAVAQPNFCLQTATNQGHCPASHNTYPNSGTEPP</sequence>
<dbReference type="Proteomes" id="UP001152484">
    <property type="component" value="Unassembled WGS sequence"/>
</dbReference>
<protein>
    <submittedName>
        <fullName evidence="2">Uncharacterized protein</fullName>
    </submittedName>
</protein>